<dbReference type="InterPro" id="IPR037257">
    <property type="entry name" value="T2SS_E_N_sf"/>
</dbReference>
<dbReference type="OrthoDB" id="9797391at2"/>
<evidence type="ECO:0000313" key="8">
    <source>
        <dbReference type="EMBL" id="AEG60188.1"/>
    </source>
</evidence>
<sequence length="713" mass="82294">MSNHSTIYLIGFFLALIYIIMGADDFIWDIVTMFRRSRYRKQRLDLHKLDSLPPKLLAMVIAAWREDNVLGDVINNIIASTHYPKSMYHIFLGIYPNDAPTLAVANELAEKYENVHVIINEKNGPTSKAQNINYVIKQIKQFELERQWSFASITIHDSEDVVHPFELKVTNALLDKHPVLQFPVFPLIRMPKFRNFFKNITTGTYADEFAENHFITLVSRYHNGAFVPSAGTGFVLSKETIRAFGDEDILPKDSLTEDFRLSLTLFEKGIDVYYVLERVPRINDNNKLVDEFIATRSIFPNTFKQAVNQKARWILGITMQSFKLKDVFTTKGIRFVGRYSLYKDLKAKVVNLLVIVGYPVLIYFLVSLFIPLEPIYPMYFPSWYLSLAITVMMIERQLFRSVAIYNVYGMRSVFFACLFPPLLPIRLVWGNIINMTATVKAYKQRIFGNQTPKKKEEKKAAKVNTLAAGNKNNGKKQIKWDKTDHDFIGEQALKRFHRKLGDVLLEKGYVTTEQLKYALDVCLRAQNDEKQTIGNYLLEQNIITEEQLLDALSHVKHIQYLNILTLKNYRLWQFASVFDEKLLRSLLVVPLLKTKSGYVFAFCDNSPIDAQTILRNKYDITVKAVFVSQNFIMEGLDKMFASYGFQSNEQGDSVLDELYTSGIINYEQLIIAHNYITTQNISESQMLQYMGLLGLERLVHVKEIAAGKEMVVR</sequence>
<dbReference type="Proteomes" id="UP000009234">
    <property type="component" value="Chromosome"/>
</dbReference>
<dbReference type="AlphaFoldDB" id="F6DUQ0"/>
<keyword evidence="6 7" id="KW-0472">Membrane</keyword>
<gene>
    <name evidence="8" type="ordered locus">Desru_1930</name>
</gene>
<reference evidence="8 9" key="2">
    <citation type="journal article" date="2012" name="Stand. Genomic Sci.">
        <title>Complete genome sequence of the sulfate-reducing firmicute Desulfotomaculum ruminis type strain (DL(T)).</title>
        <authorList>
            <person name="Spring S."/>
            <person name="Visser M."/>
            <person name="Lu M."/>
            <person name="Copeland A."/>
            <person name="Lapidus A."/>
            <person name="Lucas S."/>
            <person name="Cheng J.F."/>
            <person name="Han C."/>
            <person name="Tapia R."/>
            <person name="Goodwin L.A."/>
            <person name="Pitluck S."/>
            <person name="Ivanova N."/>
            <person name="Land M."/>
            <person name="Hauser L."/>
            <person name="Larimer F."/>
            <person name="Rohde M."/>
            <person name="Goker M."/>
            <person name="Detter J.C."/>
            <person name="Kyrpides N.C."/>
            <person name="Woyke T."/>
            <person name="Schaap P.J."/>
            <person name="Plugge C.M."/>
            <person name="Muyzer G."/>
            <person name="Kuever J."/>
            <person name="Pereira I.A."/>
            <person name="Parshina S.N."/>
            <person name="Bernier-Latmani R."/>
            <person name="Stams A.J."/>
            <person name="Klenk H.P."/>
        </authorList>
    </citation>
    <scope>NUCLEOTIDE SEQUENCE [LARGE SCALE GENOMIC DNA]</scope>
    <source>
        <strain evidence="9">ATCC 23193 / DSM 2154 / NCIB 8452 / DL</strain>
    </source>
</reference>
<evidence type="ECO:0000256" key="7">
    <source>
        <dbReference type="SAM" id="Phobius"/>
    </source>
</evidence>
<proteinExistence type="predicted"/>
<dbReference type="Gene3D" id="3.90.550.10">
    <property type="entry name" value="Spore Coat Polysaccharide Biosynthesis Protein SpsA, Chain A"/>
    <property type="match status" value="1"/>
</dbReference>
<evidence type="ECO:0000256" key="6">
    <source>
        <dbReference type="ARBA" id="ARBA00023136"/>
    </source>
</evidence>
<dbReference type="InterPro" id="IPR050321">
    <property type="entry name" value="Glycosyltr_2/OpgH_subfam"/>
</dbReference>
<dbReference type="EMBL" id="CP002780">
    <property type="protein sequence ID" value="AEG60188.1"/>
    <property type="molecule type" value="Genomic_DNA"/>
</dbReference>
<dbReference type="GO" id="GO:0016757">
    <property type="term" value="F:glycosyltransferase activity"/>
    <property type="evidence" value="ECO:0007669"/>
    <property type="project" value="UniProtKB-KW"/>
</dbReference>
<keyword evidence="3" id="KW-0808">Transferase</keyword>
<dbReference type="PANTHER" id="PTHR43867">
    <property type="entry name" value="CELLULOSE SYNTHASE CATALYTIC SUBUNIT A [UDP-FORMING]"/>
    <property type="match status" value="1"/>
</dbReference>
<dbReference type="HOGENOM" id="CLU_019733_2_0_9"/>
<evidence type="ECO:0000256" key="3">
    <source>
        <dbReference type="ARBA" id="ARBA00022679"/>
    </source>
</evidence>
<keyword evidence="4 7" id="KW-0812">Transmembrane</keyword>
<dbReference type="SUPFAM" id="SSF160246">
    <property type="entry name" value="EspE N-terminal domain-like"/>
    <property type="match status" value="1"/>
</dbReference>
<name>F6DUQ0_DESRL</name>
<keyword evidence="9" id="KW-1185">Reference proteome</keyword>
<keyword evidence="5 7" id="KW-1133">Transmembrane helix</keyword>
<dbReference type="PANTHER" id="PTHR43867:SF2">
    <property type="entry name" value="CELLULOSE SYNTHASE CATALYTIC SUBUNIT A [UDP-FORMING]"/>
    <property type="match status" value="1"/>
</dbReference>
<evidence type="ECO:0000256" key="5">
    <source>
        <dbReference type="ARBA" id="ARBA00022989"/>
    </source>
</evidence>
<accession>F6DUQ0</accession>
<protein>
    <submittedName>
        <fullName evidence="8">General secretory system II protein E domain protein</fullName>
    </submittedName>
</protein>
<evidence type="ECO:0000256" key="4">
    <source>
        <dbReference type="ARBA" id="ARBA00022692"/>
    </source>
</evidence>
<feature type="transmembrane region" description="Helical" evidence="7">
    <location>
        <begin position="376"/>
        <end position="394"/>
    </location>
</feature>
<dbReference type="KEGG" id="dru:Desru_1930"/>
<dbReference type="eggNOG" id="COG1215">
    <property type="taxonomic scope" value="Bacteria"/>
</dbReference>
<evidence type="ECO:0000256" key="1">
    <source>
        <dbReference type="ARBA" id="ARBA00004141"/>
    </source>
</evidence>
<dbReference type="GO" id="GO:0016020">
    <property type="term" value="C:membrane"/>
    <property type="evidence" value="ECO:0007669"/>
    <property type="project" value="UniProtKB-SubCell"/>
</dbReference>
<feature type="transmembrane region" description="Helical" evidence="7">
    <location>
        <begin position="406"/>
        <end position="429"/>
    </location>
</feature>
<dbReference type="InterPro" id="IPR029044">
    <property type="entry name" value="Nucleotide-diphossugar_trans"/>
</dbReference>
<feature type="transmembrane region" description="Helical" evidence="7">
    <location>
        <begin position="6"/>
        <end position="31"/>
    </location>
</feature>
<dbReference type="STRING" id="696281.Desru_1930"/>
<feature type="transmembrane region" description="Helical" evidence="7">
    <location>
        <begin position="349"/>
        <end position="370"/>
    </location>
</feature>
<dbReference type="SUPFAM" id="SSF53448">
    <property type="entry name" value="Nucleotide-diphospho-sugar transferases"/>
    <property type="match status" value="1"/>
</dbReference>
<dbReference type="Pfam" id="PF13641">
    <property type="entry name" value="Glyco_tranf_2_3"/>
    <property type="match status" value="1"/>
</dbReference>
<evidence type="ECO:0000256" key="2">
    <source>
        <dbReference type="ARBA" id="ARBA00022676"/>
    </source>
</evidence>
<keyword evidence="2" id="KW-0328">Glycosyltransferase</keyword>
<organism evidence="8 9">
    <name type="scientific">Desulforamulus ruminis (strain ATCC 23193 / DSM 2154 / NCIMB 8452 / DL)</name>
    <name type="common">Desulfotomaculum ruminis</name>
    <dbReference type="NCBI Taxonomy" id="696281"/>
    <lineage>
        <taxon>Bacteria</taxon>
        <taxon>Bacillati</taxon>
        <taxon>Bacillota</taxon>
        <taxon>Clostridia</taxon>
        <taxon>Eubacteriales</taxon>
        <taxon>Peptococcaceae</taxon>
        <taxon>Desulforamulus</taxon>
    </lineage>
</organism>
<reference evidence="9" key="1">
    <citation type="submission" date="2011-05" db="EMBL/GenBank/DDBJ databases">
        <title>Complete sequence of Desulfotomaculum ruminis DSM 2154.</title>
        <authorList>
            <person name="Lucas S."/>
            <person name="Copeland A."/>
            <person name="Lapidus A."/>
            <person name="Cheng J.-F."/>
            <person name="Goodwin L."/>
            <person name="Pitluck S."/>
            <person name="Lu M."/>
            <person name="Detter J.C."/>
            <person name="Han C."/>
            <person name="Tapia R."/>
            <person name="Land M."/>
            <person name="Hauser L."/>
            <person name="Kyrpides N."/>
            <person name="Ivanova N."/>
            <person name="Mikhailova N."/>
            <person name="Pagani I."/>
            <person name="Stams A.J.M."/>
            <person name="Plugge C.M."/>
            <person name="Muyzer G."/>
            <person name="Kuever J."/>
            <person name="Parshina S.N."/>
            <person name="Ivanova A.E."/>
            <person name="Nazina T.N."/>
            <person name="Brambilla E."/>
            <person name="Spring S."/>
            <person name="Klenk H.-P."/>
            <person name="Woyke T."/>
        </authorList>
    </citation>
    <scope>NUCLEOTIDE SEQUENCE [LARGE SCALE GENOMIC DNA]</scope>
    <source>
        <strain evidence="9">ATCC 23193 / DSM 2154 / NCIB 8452 / DL</strain>
    </source>
</reference>
<comment type="subcellular location">
    <subcellularLocation>
        <location evidence="1">Membrane</location>
        <topology evidence="1">Multi-pass membrane protein</topology>
    </subcellularLocation>
</comment>
<evidence type="ECO:0000313" key="9">
    <source>
        <dbReference type="Proteomes" id="UP000009234"/>
    </source>
</evidence>